<organism evidence="6 7">
    <name type="scientific">Furculomyces boomerangus</name>
    <dbReference type="NCBI Taxonomy" id="61424"/>
    <lineage>
        <taxon>Eukaryota</taxon>
        <taxon>Fungi</taxon>
        <taxon>Fungi incertae sedis</taxon>
        <taxon>Zoopagomycota</taxon>
        <taxon>Kickxellomycotina</taxon>
        <taxon>Harpellomycetes</taxon>
        <taxon>Harpellales</taxon>
        <taxon>Harpellaceae</taxon>
        <taxon>Furculomyces</taxon>
    </lineage>
</organism>
<keyword evidence="7" id="KW-1185">Reference proteome</keyword>
<dbReference type="SUPFAM" id="SSF53474">
    <property type="entry name" value="alpha/beta-Hydrolases"/>
    <property type="match status" value="1"/>
</dbReference>
<dbReference type="Gene3D" id="3.40.50.1820">
    <property type="entry name" value="alpha/beta hydrolase"/>
    <property type="match status" value="1"/>
</dbReference>
<dbReference type="InterPro" id="IPR008758">
    <property type="entry name" value="Peptidase_S28"/>
</dbReference>
<keyword evidence="2" id="KW-0645">Protease</keyword>
<dbReference type="OrthoDB" id="1735038at2759"/>
<evidence type="ECO:0000256" key="3">
    <source>
        <dbReference type="ARBA" id="ARBA00022729"/>
    </source>
</evidence>
<reference evidence="6 7" key="1">
    <citation type="journal article" date="2018" name="MBio">
        <title>Comparative Genomics Reveals the Core Gene Toolbox for the Fungus-Insect Symbiosis.</title>
        <authorList>
            <person name="Wang Y."/>
            <person name="Stata M."/>
            <person name="Wang W."/>
            <person name="Stajich J.E."/>
            <person name="White M.M."/>
            <person name="Moncalvo J.M."/>
        </authorList>
    </citation>
    <scope>NUCLEOTIDE SEQUENCE [LARGE SCALE GENOMIC DNA]</scope>
    <source>
        <strain evidence="6 7">AUS-77-4</strain>
    </source>
</reference>
<comment type="caution">
    <text evidence="6">The sequence shown here is derived from an EMBL/GenBank/DDBJ whole genome shotgun (WGS) entry which is preliminary data.</text>
</comment>
<sequence length="477" mass="54774">MTISHTEKQNRFYGDTNNLLQNHDSINKENLVRYEFEQKIDHFNSLDTRYFNQSFYINDEFYEPGGPIWFVCHGETRSYPELIQKSEKQNFVVELVQETKGMVVLVELRYYGNSTLFSSLEESNIKYFSIDQILEDFATFMKTVDLNKYSKKIQPQKQNQNKWIYFGASFSASLGQWLRIKYPDIVYAAYTSSGSVEAEFDYYQSDITLLSALPCAKGLSSAVKLIDAVFESPMSNSSLVDEATKVSAFPLTKIKIKELFGFENVKNDADFLYLISVLVTQLVQTNEPDDNGNLSNIDTFCKEIDGSKTSLENIFGYAAYVRNKKNEGFEAQESSSIVEEKKKSVKRQVNGLKNDGVSRSLFGFDNSIYGPKPWLYLTCNEIGTFPTSAALHGHPYSSRSTQLSVDYYMDQCTRWFGIDWGNTNLNRTNKVYFGKNATIDRRTLYVEGNLDPTFWSSVVSNVYFEKKNEIDYENGME</sequence>
<dbReference type="GO" id="GO:0008239">
    <property type="term" value="F:dipeptidyl-peptidase activity"/>
    <property type="evidence" value="ECO:0007669"/>
    <property type="project" value="TreeGrafter"/>
</dbReference>
<dbReference type="Proteomes" id="UP000245699">
    <property type="component" value="Unassembled WGS sequence"/>
</dbReference>
<evidence type="ECO:0000256" key="4">
    <source>
        <dbReference type="ARBA" id="ARBA00022801"/>
    </source>
</evidence>
<evidence type="ECO:0000256" key="1">
    <source>
        <dbReference type="ARBA" id="ARBA00011079"/>
    </source>
</evidence>
<comment type="similarity">
    <text evidence="1">Belongs to the peptidase S28 family.</text>
</comment>
<protein>
    <recommendedName>
        <fullName evidence="8">Serine carboxypeptidase S28</fullName>
    </recommendedName>
</protein>
<proteinExistence type="inferred from homology"/>
<dbReference type="InterPro" id="IPR042269">
    <property type="entry name" value="Ser_carbopepase_S28_SKS"/>
</dbReference>
<evidence type="ECO:0000313" key="7">
    <source>
        <dbReference type="Proteomes" id="UP000245699"/>
    </source>
</evidence>
<dbReference type="GO" id="GO:0006508">
    <property type="term" value="P:proteolysis"/>
    <property type="evidence" value="ECO:0007669"/>
    <property type="project" value="UniProtKB-KW"/>
</dbReference>
<evidence type="ECO:0000256" key="2">
    <source>
        <dbReference type="ARBA" id="ARBA00022670"/>
    </source>
</evidence>
<keyword evidence="5" id="KW-0325">Glycoprotein</keyword>
<evidence type="ECO:0000313" key="6">
    <source>
        <dbReference type="EMBL" id="PVU98284.1"/>
    </source>
</evidence>
<accession>A0A2T9Z179</accession>
<dbReference type="Gene3D" id="1.20.120.980">
    <property type="entry name" value="Serine carboxypeptidase S28, SKS domain"/>
    <property type="match status" value="1"/>
</dbReference>
<dbReference type="GO" id="GO:0070008">
    <property type="term" value="F:serine-type exopeptidase activity"/>
    <property type="evidence" value="ECO:0007669"/>
    <property type="project" value="InterPro"/>
</dbReference>
<dbReference type="PANTHER" id="PTHR11010:SF117">
    <property type="entry name" value="SERINE PROTEASE 16"/>
    <property type="match status" value="1"/>
</dbReference>
<evidence type="ECO:0008006" key="8">
    <source>
        <dbReference type="Google" id="ProtNLM"/>
    </source>
</evidence>
<dbReference type="InterPro" id="IPR029058">
    <property type="entry name" value="AB_hydrolase_fold"/>
</dbReference>
<dbReference type="EMBL" id="MBFT01000086">
    <property type="protein sequence ID" value="PVU98284.1"/>
    <property type="molecule type" value="Genomic_DNA"/>
</dbReference>
<keyword evidence="3" id="KW-0732">Signal</keyword>
<dbReference type="PANTHER" id="PTHR11010">
    <property type="entry name" value="PROTEASE S28 PRO-X CARBOXYPEPTIDASE-RELATED"/>
    <property type="match status" value="1"/>
</dbReference>
<gene>
    <name evidence="6" type="ORF">BB559_001700</name>
</gene>
<evidence type="ECO:0000256" key="5">
    <source>
        <dbReference type="ARBA" id="ARBA00023180"/>
    </source>
</evidence>
<keyword evidence="4" id="KW-0378">Hydrolase</keyword>
<dbReference type="AlphaFoldDB" id="A0A2T9Z179"/>
<dbReference type="Pfam" id="PF05577">
    <property type="entry name" value="Peptidase_S28"/>
    <property type="match status" value="1"/>
</dbReference>
<name>A0A2T9Z179_9FUNG</name>